<name>A0A543A8Y7_9ACTN</name>
<comment type="caution">
    <text evidence="2">The sequence shown here is derived from an EMBL/GenBank/DDBJ whole genome shotgun (WGS) entry which is preliminary data.</text>
</comment>
<dbReference type="EMBL" id="VFOV01000001">
    <property type="protein sequence ID" value="TQL69061.1"/>
    <property type="molecule type" value="Genomic_DNA"/>
</dbReference>
<accession>A0A543A8Y7</accession>
<dbReference type="OrthoDB" id="3785071at2"/>
<evidence type="ECO:0000313" key="2">
    <source>
        <dbReference type="EMBL" id="TQL69061.1"/>
    </source>
</evidence>
<feature type="transmembrane region" description="Helical" evidence="1">
    <location>
        <begin position="64"/>
        <end position="83"/>
    </location>
</feature>
<proteinExistence type="predicted"/>
<gene>
    <name evidence="2" type="ORF">FB381_2962</name>
</gene>
<feature type="transmembrane region" description="Helical" evidence="1">
    <location>
        <begin position="103"/>
        <end position="122"/>
    </location>
</feature>
<protein>
    <submittedName>
        <fullName evidence="2">Uncharacterized protein</fullName>
    </submittedName>
</protein>
<evidence type="ECO:0000313" key="3">
    <source>
        <dbReference type="Proteomes" id="UP000320209"/>
    </source>
</evidence>
<reference evidence="2 3" key="1">
    <citation type="submission" date="2019-06" db="EMBL/GenBank/DDBJ databases">
        <title>Sequencing the genomes of 1000 actinobacteria strains.</title>
        <authorList>
            <person name="Klenk H.-P."/>
        </authorList>
    </citation>
    <scope>NUCLEOTIDE SEQUENCE [LARGE SCALE GENOMIC DNA]</scope>
    <source>
        <strain evidence="2 3">DSM 25218</strain>
    </source>
</reference>
<dbReference type="Proteomes" id="UP000320209">
    <property type="component" value="Unassembled WGS sequence"/>
</dbReference>
<keyword evidence="1" id="KW-1133">Transmembrane helix</keyword>
<dbReference type="RefSeq" id="WP_141780980.1">
    <property type="nucleotide sequence ID" value="NZ_VFOV01000001.1"/>
</dbReference>
<keyword evidence="1" id="KW-0812">Transmembrane</keyword>
<keyword evidence="3" id="KW-1185">Reference proteome</keyword>
<dbReference type="AlphaFoldDB" id="A0A543A8Y7"/>
<keyword evidence="1" id="KW-0472">Membrane</keyword>
<feature type="transmembrane region" description="Helical" evidence="1">
    <location>
        <begin position="30"/>
        <end position="52"/>
    </location>
</feature>
<sequence>MKLLVRLAAVLGGTALYTFAAIKLFPGEDANIGAGLIYFGLLIVVAGLWGLWDGSHATTLPRVFVRWAVVAVVVGLAFPIRIWSTEGRDFDVLWSDLSMLTPFVAGLVLAPAAVGIALGHVLGAKPRTRTPSAPPHLSL</sequence>
<organism evidence="2 3">
    <name type="scientific">Nocardioides albertanoniae</name>
    <dbReference type="NCBI Taxonomy" id="1175486"/>
    <lineage>
        <taxon>Bacteria</taxon>
        <taxon>Bacillati</taxon>
        <taxon>Actinomycetota</taxon>
        <taxon>Actinomycetes</taxon>
        <taxon>Propionibacteriales</taxon>
        <taxon>Nocardioidaceae</taxon>
        <taxon>Nocardioides</taxon>
    </lineage>
</organism>
<evidence type="ECO:0000256" key="1">
    <source>
        <dbReference type="SAM" id="Phobius"/>
    </source>
</evidence>